<feature type="domain" description="Indole-3-glycerol phosphate synthase" evidence="10">
    <location>
        <begin position="92"/>
        <end position="298"/>
    </location>
</feature>
<dbReference type="GO" id="GO:0004640">
    <property type="term" value="F:phosphoribosylanthranilate isomerase activity"/>
    <property type="evidence" value="ECO:0007669"/>
    <property type="project" value="TreeGrafter"/>
</dbReference>
<evidence type="ECO:0000259" key="10">
    <source>
        <dbReference type="Pfam" id="PF00218"/>
    </source>
</evidence>
<dbReference type="EC" id="4.1.1.48" evidence="8"/>
<protein>
    <recommendedName>
        <fullName evidence="8">Indole-3-glycerol phosphate synthase</fullName>
        <shortName evidence="8">IGPS</shortName>
        <ecNumber evidence="8">4.1.1.48</ecNumber>
    </recommendedName>
</protein>
<dbReference type="PANTHER" id="PTHR22854">
    <property type="entry name" value="TRYPTOPHAN BIOSYNTHESIS PROTEIN"/>
    <property type="match status" value="1"/>
</dbReference>
<name>A0A1I7IJP5_9PROT</name>
<evidence type="ECO:0000256" key="4">
    <source>
        <dbReference type="ARBA" id="ARBA00022793"/>
    </source>
</evidence>
<dbReference type="Pfam" id="PF00218">
    <property type="entry name" value="IGPS"/>
    <property type="match status" value="2"/>
</dbReference>
<organism evidence="11 12">
    <name type="scientific">Nitrosomonas eutropha</name>
    <dbReference type="NCBI Taxonomy" id="916"/>
    <lineage>
        <taxon>Bacteria</taxon>
        <taxon>Pseudomonadati</taxon>
        <taxon>Pseudomonadota</taxon>
        <taxon>Betaproteobacteria</taxon>
        <taxon>Nitrosomonadales</taxon>
        <taxon>Nitrosomonadaceae</taxon>
        <taxon>Nitrosomonas</taxon>
    </lineage>
</organism>
<comment type="similarity">
    <text evidence="8">Belongs to the TrpC family.</text>
</comment>
<reference evidence="11 12" key="1">
    <citation type="submission" date="2016-10" db="EMBL/GenBank/DDBJ databases">
        <authorList>
            <person name="de Groot N.N."/>
        </authorList>
    </citation>
    <scope>NUCLEOTIDE SEQUENCE [LARGE SCALE GENOMIC DNA]</scope>
    <source>
        <strain evidence="11 12">Nm24</strain>
    </source>
</reference>
<feature type="domain" description="Indole-3-glycerol phosphate synthase" evidence="10">
    <location>
        <begin position="5"/>
        <end position="77"/>
    </location>
</feature>
<proteinExistence type="inferred from homology"/>
<keyword evidence="4 8" id="KW-0210">Decarboxylase</keyword>
<dbReference type="InterPro" id="IPR013785">
    <property type="entry name" value="Aldolase_TIM"/>
</dbReference>
<dbReference type="InterPro" id="IPR013798">
    <property type="entry name" value="Indole-3-glycerol_P_synth_dom"/>
</dbReference>
<evidence type="ECO:0000256" key="8">
    <source>
        <dbReference type="HAMAP-Rule" id="MF_00134"/>
    </source>
</evidence>
<keyword evidence="5 8" id="KW-0822">Tryptophan biosynthesis</keyword>
<dbReference type="EMBL" id="FPBL01000009">
    <property type="protein sequence ID" value="SFU73098.1"/>
    <property type="molecule type" value="Genomic_DNA"/>
</dbReference>
<dbReference type="InterPro" id="IPR011060">
    <property type="entry name" value="RibuloseP-bd_barrel"/>
</dbReference>
<dbReference type="InterPro" id="IPR001468">
    <property type="entry name" value="Indole-3-GlycerolPSynthase_CS"/>
</dbReference>
<dbReference type="Proteomes" id="UP000183926">
    <property type="component" value="Unassembled WGS sequence"/>
</dbReference>
<evidence type="ECO:0000256" key="1">
    <source>
        <dbReference type="ARBA" id="ARBA00001633"/>
    </source>
</evidence>
<sequence>MSDILDRILAVKKQEISSAQTQKSLDKIHDEAQTVPAPRDFLHAIRSRINQNHAAVIAEIKRASPSKGLLRGQAESQNVSGSGHVGNLSGQNPIPEDFIPADIAASYARNGAACLSVLTDEQFFMGNTDFLRQARTACDLPVLRKDFILDEYQIYETRAMGADCILLIVAAFFSPVFQHDSTVNRGDSVLERMRRLETIAQELGMAVLVEVHNADELDLALQLSTPLIGINNRNLKTFETTLDTTLQLVKHIPSGRIIVTESGIRTPADVEMMLSHHIHTFLIGETFMRAPDPGVALANLFTTNLA</sequence>
<evidence type="ECO:0000313" key="11">
    <source>
        <dbReference type="EMBL" id="SFU73098.1"/>
    </source>
</evidence>
<dbReference type="UniPathway" id="UPA00035">
    <property type="reaction ID" value="UER00043"/>
</dbReference>
<evidence type="ECO:0000256" key="3">
    <source>
        <dbReference type="ARBA" id="ARBA00022605"/>
    </source>
</evidence>
<feature type="region of interest" description="Disordered" evidence="9">
    <location>
        <begin position="68"/>
        <end position="92"/>
    </location>
</feature>
<dbReference type="GO" id="GO:0000162">
    <property type="term" value="P:L-tryptophan biosynthetic process"/>
    <property type="evidence" value="ECO:0007669"/>
    <property type="project" value="UniProtKB-UniRule"/>
</dbReference>
<evidence type="ECO:0000256" key="2">
    <source>
        <dbReference type="ARBA" id="ARBA00004696"/>
    </source>
</evidence>
<dbReference type="PROSITE" id="PS00614">
    <property type="entry name" value="IGPS"/>
    <property type="match status" value="1"/>
</dbReference>
<evidence type="ECO:0000256" key="6">
    <source>
        <dbReference type="ARBA" id="ARBA00023141"/>
    </source>
</evidence>
<dbReference type="PANTHER" id="PTHR22854:SF2">
    <property type="entry name" value="INDOLE-3-GLYCEROL-PHOSPHATE SYNTHASE"/>
    <property type="match status" value="1"/>
</dbReference>
<dbReference type="Gene3D" id="3.20.20.70">
    <property type="entry name" value="Aldolase class I"/>
    <property type="match status" value="2"/>
</dbReference>
<dbReference type="HAMAP" id="MF_00134_B">
    <property type="entry name" value="IGPS_B"/>
    <property type="match status" value="1"/>
</dbReference>
<dbReference type="RefSeq" id="WP_074929040.1">
    <property type="nucleotide sequence ID" value="NZ_FPBL01000009.1"/>
</dbReference>
<comment type="pathway">
    <text evidence="2 8">Amino-acid biosynthesis; L-tryptophan biosynthesis; L-tryptophan from chorismate: step 4/5.</text>
</comment>
<keyword evidence="7 8" id="KW-0456">Lyase</keyword>
<dbReference type="OrthoDB" id="9804217at2"/>
<keyword evidence="6 8" id="KW-0057">Aromatic amino acid biosynthesis</keyword>
<dbReference type="InterPro" id="IPR045186">
    <property type="entry name" value="Indole-3-glycerol_P_synth"/>
</dbReference>
<gene>
    <name evidence="8" type="primary">trpC</name>
    <name evidence="11" type="ORF">SAMN05216339_10920</name>
</gene>
<dbReference type="CDD" id="cd00331">
    <property type="entry name" value="IGPS"/>
    <property type="match status" value="1"/>
</dbReference>
<evidence type="ECO:0000313" key="12">
    <source>
        <dbReference type="Proteomes" id="UP000183926"/>
    </source>
</evidence>
<dbReference type="GO" id="GO:0004425">
    <property type="term" value="F:indole-3-glycerol-phosphate synthase activity"/>
    <property type="evidence" value="ECO:0007669"/>
    <property type="project" value="UniProtKB-UniRule"/>
</dbReference>
<dbReference type="SUPFAM" id="SSF51366">
    <property type="entry name" value="Ribulose-phoshate binding barrel"/>
    <property type="match status" value="1"/>
</dbReference>
<evidence type="ECO:0000256" key="9">
    <source>
        <dbReference type="SAM" id="MobiDB-lite"/>
    </source>
</evidence>
<evidence type="ECO:0000256" key="5">
    <source>
        <dbReference type="ARBA" id="ARBA00022822"/>
    </source>
</evidence>
<keyword evidence="3 8" id="KW-0028">Amino-acid biosynthesis</keyword>
<dbReference type="AlphaFoldDB" id="A0A1I7IJP5"/>
<accession>A0A1I7IJP5</accession>
<comment type="catalytic activity">
    <reaction evidence="1 8">
        <text>1-(2-carboxyphenylamino)-1-deoxy-D-ribulose 5-phosphate + H(+) = (1S,2R)-1-C-(indol-3-yl)glycerol 3-phosphate + CO2 + H2O</text>
        <dbReference type="Rhea" id="RHEA:23476"/>
        <dbReference type="ChEBI" id="CHEBI:15377"/>
        <dbReference type="ChEBI" id="CHEBI:15378"/>
        <dbReference type="ChEBI" id="CHEBI:16526"/>
        <dbReference type="ChEBI" id="CHEBI:58613"/>
        <dbReference type="ChEBI" id="CHEBI:58866"/>
        <dbReference type="EC" id="4.1.1.48"/>
    </reaction>
</comment>
<evidence type="ECO:0000256" key="7">
    <source>
        <dbReference type="ARBA" id="ARBA00023239"/>
    </source>
</evidence>